<feature type="transmembrane region" description="Helical" evidence="8">
    <location>
        <begin position="434"/>
        <end position="462"/>
    </location>
</feature>
<dbReference type="Gene3D" id="1.20.1640.10">
    <property type="entry name" value="Multidrug efflux transporter AcrB transmembrane domain"/>
    <property type="match status" value="2"/>
</dbReference>
<evidence type="ECO:0000256" key="7">
    <source>
        <dbReference type="ARBA" id="ARBA00023136"/>
    </source>
</evidence>
<dbReference type="AlphaFoldDB" id="A0A160TR83"/>
<protein>
    <submittedName>
        <fullName evidence="9">Acriflavin resistance protein</fullName>
    </submittedName>
</protein>
<evidence type="ECO:0000256" key="2">
    <source>
        <dbReference type="ARBA" id="ARBA00022448"/>
    </source>
</evidence>
<feature type="transmembrane region" description="Helical" evidence="8">
    <location>
        <begin position="12"/>
        <end position="32"/>
    </location>
</feature>
<evidence type="ECO:0000256" key="3">
    <source>
        <dbReference type="ARBA" id="ARBA00022475"/>
    </source>
</evidence>
<feature type="transmembrane region" description="Helical" evidence="8">
    <location>
        <begin position="918"/>
        <end position="943"/>
    </location>
</feature>
<keyword evidence="7 8" id="KW-0472">Membrane</keyword>
<sequence>MSLSSPFIQRPVATSLVAIALLLVGIIAYLGLPVAALPQVDFPTLQVSASLPGASPETMASNVATPLERQFSLIPGVSQMTSVSSLGTTSITLQFELSRNIDAAAQDVQSAINAASGQLPTNLPSAPSFRKVNPADAPVMILSLSSDTIALPQISDYADNILAQQISRIDGVGLVNIGGQQKPAMRIQIDPRKVAALGLQIDGVRAQIAAATANAPKGAIVGPSQNLTVYANDQILDATVWRQLVVGYRNGAPVRVRDVGDAVQSVENNQIGAWAFPGKANTDPGLKAGQSILLIVYKQPGANVIDTVDRITQALPGLQADIPPAISIHILSDRTQTIRASVRDVQTTLLISILLVVAVIFLFLRNLRATLIPSAVIPLALLGTAAIMLALGFSLDNLSLMALTIAVGFVVDDAIVMVEVIWQRIERGETPFAAALAGAGEISFTILTISISLIAVFTPLMFMGGVVGRLMREFALTLSAAVVLSLLLSLSLTPMLCGQFLRPPSPPSNRFTRMLERGFEKLESGYARALDMVLRHMPIMLVIFLTTMAATILLYVVVPTGFFPQQDTGFINGVVVTSQDASFAKMTRKLHDVAAVLQQDRGIAAFGMFIGSSSANQANISIALKPKDSGRTATVDEIIGRLRPKLADLVGVQTFLQAAQDINVGGRAGRAQYQYTLSDANLDELNSWAPRLLAALQELPQLKDVSSDQQTQAGAVVMTIDRDAAARFGISPTDIDTAIYNLIGQHQVAQYFTQLNSYHIVVEGPPGLQATPELFNTVRLLSPITGKTVPLAQFAKIDPSATSNLTISHQSQFPAATLSFNLAPGVSLGEATQLVQQARSRLGAPVALTGAFQGTAQAFEQSLSSEPLLILGALLAVYVILGVLYESFIHPLTILSTLPSAGLGALLTLRAVGQDLNVIGIIAIILLIGIVKKNGIMIVDVALRLEREQGLPAEEAARQASHQRLRPILMTTACAALGGVPMILMQGTGSEFRQPLGWAIVGGLVVSQALTLFSTPVVYIYLDRLRRRRRPEPRQATVIPASQG</sequence>
<keyword evidence="3" id="KW-1003">Cell membrane</keyword>
<dbReference type="PRINTS" id="PR00702">
    <property type="entry name" value="ACRIFLAVINRP"/>
</dbReference>
<reference evidence="9" key="1">
    <citation type="submission" date="2015-10" db="EMBL/GenBank/DDBJ databases">
        <authorList>
            <person name="Gilbert D.G."/>
        </authorList>
    </citation>
    <scope>NUCLEOTIDE SEQUENCE</scope>
</reference>
<keyword evidence="5 8" id="KW-0812">Transmembrane</keyword>
<dbReference type="Gene3D" id="3.30.70.1440">
    <property type="entry name" value="Multidrug efflux transporter AcrB pore domain"/>
    <property type="match status" value="1"/>
</dbReference>
<feature type="transmembrane region" description="Helical" evidence="8">
    <location>
        <begin position="345"/>
        <end position="364"/>
    </location>
</feature>
<feature type="transmembrane region" description="Helical" evidence="8">
    <location>
        <begin position="376"/>
        <end position="395"/>
    </location>
</feature>
<keyword evidence="2" id="KW-0813">Transport</keyword>
<keyword evidence="6 8" id="KW-1133">Transmembrane helix</keyword>
<feature type="transmembrane region" description="Helical" evidence="8">
    <location>
        <begin position="538"/>
        <end position="558"/>
    </location>
</feature>
<evidence type="ECO:0000313" key="9">
    <source>
        <dbReference type="EMBL" id="CUS46319.1"/>
    </source>
</evidence>
<keyword evidence="4" id="KW-0997">Cell inner membrane</keyword>
<dbReference type="SUPFAM" id="SSF82693">
    <property type="entry name" value="Multidrug efflux transporter AcrB pore domain, PN1, PN2, PC1 and PC2 subdomains"/>
    <property type="match status" value="4"/>
</dbReference>
<feature type="transmembrane region" description="Helical" evidence="8">
    <location>
        <begin position="868"/>
        <end position="885"/>
    </location>
</feature>
<gene>
    <name evidence="9" type="ORF">MGWOODY_Smn374</name>
</gene>
<dbReference type="GO" id="GO:0042910">
    <property type="term" value="F:xenobiotic transmembrane transporter activity"/>
    <property type="evidence" value="ECO:0007669"/>
    <property type="project" value="TreeGrafter"/>
</dbReference>
<evidence type="ECO:0000256" key="6">
    <source>
        <dbReference type="ARBA" id="ARBA00022989"/>
    </source>
</evidence>
<comment type="subcellular location">
    <subcellularLocation>
        <location evidence="1">Cell membrane</location>
        <topology evidence="1">Multi-pass membrane protein</topology>
    </subcellularLocation>
</comment>
<dbReference type="GO" id="GO:0005886">
    <property type="term" value="C:plasma membrane"/>
    <property type="evidence" value="ECO:0007669"/>
    <property type="project" value="UniProtKB-SubCell"/>
</dbReference>
<proteinExistence type="predicted"/>
<dbReference type="EMBL" id="CZQE01000357">
    <property type="protein sequence ID" value="CUS46319.1"/>
    <property type="molecule type" value="Genomic_DNA"/>
</dbReference>
<feature type="transmembrane region" description="Helical" evidence="8">
    <location>
        <begin position="474"/>
        <end position="501"/>
    </location>
</feature>
<name>A0A160TR83_9ZZZZ</name>
<organism evidence="9">
    <name type="scientific">hydrothermal vent metagenome</name>
    <dbReference type="NCBI Taxonomy" id="652676"/>
    <lineage>
        <taxon>unclassified sequences</taxon>
        <taxon>metagenomes</taxon>
        <taxon>ecological metagenomes</taxon>
    </lineage>
</organism>
<feature type="transmembrane region" description="Helical" evidence="8">
    <location>
        <begin position="964"/>
        <end position="984"/>
    </location>
</feature>
<dbReference type="Pfam" id="PF00873">
    <property type="entry name" value="ACR_tran"/>
    <property type="match status" value="1"/>
</dbReference>
<dbReference type="Gene3D" id="3.30.70.1430">
    <property type="entry name" value="Multidrug efflux transporter AcrB pore domain"/>
    <property type="match status" value="2"/>
</dbReference>
<dbReference type="SUPFAM" id="SSF82714">
    <property type="entry name" value="Multidrug efflux transporter AcrB TolC docking domain, DN and DC subdomains"/>
    <property type="match status" value="2"/>
</dbReference>
<dbReference type="InterPro" id="IPR027463">
    <property type="entry name" value="AcrB_DN_DC_subdom"/>
</dbReference>
<dbReference type="FunFam" id="1.20.1640.10:FF:000001">
    <property type="entry name" value="Efflux pump membrane transporter"/>
    <property type="match status" value="1"/>
</dbReference>
<evidence type="ECO:0000256" key="4">
    <source>
        <dbReference type="ARBA" id="ARBA00022519"/>
    </source>
</evidence>
<dbReference type="Gene3D" id="3.30.70.1320">
    <property type="entry name" value="Multidrug efflux transporter AcrB pore domain like"/>
    <property type="match status" value="1"/>
</dbReference>
<evidence type="ECO:0000256" key="1">
    <source>
        <dbReference type="ARBA" id="ARBA00004651"/>
    </source>
</evidence>
<dbReference type="FunFam" id="3.30.70.1430:FF:000001">
    <property type="entry name" value="Efflux pump membrane transporter"/>
    <property type="match status" value="1"/>
</dbReference>
<accession>A0A160TR83</accession>
<evidence type="ECO:0000256" key="5">
    <source>
        <dbReference type="ARBA" id="ARBA00022692"/>
    </source>
</evidence>
<dbReference type="PANTHER" id="PTHR32063">
    <property type="match status" value="1"/>
</dbReference>
<dbReference type="SUPFAM" id="SSF82866">
    <property type="entry name" value="Multidrug efflux transporter AcrB transmembrane domain"/>
    <property type="match status" value="2"/>
</dbReference>
<dbReference type="PANTHER" id="PTHR32063:SF30">
    <property type="entry name" value="ACRB_ACRD_ACRF FAMILY PROTEIN"/>
    <property type="match status" value="1"/>
</dbReference>
<dbReference type="InterPro" id="IPR001036">
    <property type="entry name" value="Acrflvin-R"/>
</dbReference>
<evidence type="ECO:0000256" key="8">
    <source>
        <dbReference type="SAM" id="Phobius"/>
    </source>
</evidence>
<feature type="transmembrane region" description="Helical" evidence="8">
    <location>
        <begin position="996"/>
        <end position="1022"/>
    </location>
</feature>
<dbReference type="Gene3D" id="3.30.2090.10">
    <property type="entry name" value="Multidrug efflux transporter AcrB TolC docking domain, DN and DC subdomains"/>
    <property type="match status" value="2"/>
</dbReference>